<feature type="binding site" evidence="6">
    <location>
        <position position="250"/>
    </location>
    <ligand>
        <name>Mg(2+)</name>
        <dbReference type="ChEBI" id="CHEBI:18420"/>
        <label>1</label>
    </ligand>
</feature>
<evidence type="ECO:0000256" key="5">
    <source>
        <dbReference type="PIRSR" id="PIRSR604808-1"/>
    </source>
</evidence>
<dbReference type="Pfam" id="PF03372">
    <property type="entry name" value="Exo_endo_phos"/>
    <property type="match status" value="1"/>
</dbReference>
<evidence type="ECO:0000256" key="6">
    <source>
        <dbReference type="PIRSR" id="PIRSR604808-2"/>
    </source>
</evidence>
<accession>M1M4V9</accession>
<evidence type="ECO:0000313" key="10">
    <source>
        <dbReference type="Proteomes" id="UP000011547"/>
    </source>
</evidence>
<dbReference type="PANTHER" id="PTHR22748">
    <property type="entry name" value="AP ENDONUCLEASE"/>
    <property type="match status" value="1"/>
</dbReference>
<feature type="domain" description="Endonuclease/exonuclease/phosphatase" evidence="8">
    <location>
        <begin position="6"/>
        <end position="251"/>
    </location>
</feature>
<dbReference type="GO" id="GO:0003906">
    <property type="term" value="F:DNA-(apurinic or apyrimidinic site) endonuclease activity"/>
    <property type="evidence" value="ECO:0007669"/>
    <property type="project" value="TreeGrafter"/>
</dbReference>
<dbReference type="KEGG" id="kde:CDSE_0108"/>
<gene>
    <name evidence="9" type="ORF">CDSE_0108</name>
</gene>
<feature type="binding site" evidence="6">
    <location>
        <position position="251"/>
    </location>
    <ligand>
        <name>Mg(2+)</name>
        <dbReference type="ChEBI" id="CHEBI:18420"/>
        <label>1</label>
    </ligand>
</feature>
<reference evidence="9 10" key="1">
    <citation type="journal article" date="2013" name="Genome Biol. Evol.">
        <title>Genome evolution and phylogenomic analysis of candidatus kinetoplastibacterium, the betaproteobacterial endosymbionts of strigomonas and angomonas.</title>
        <authorList>
            <person name="Alves J.M."/>
            <person name="Serrano M.G."/>
            <person name="Maia da Silva F."/>
            <person name="Voegtly L.J."/>
            <person name="Matveyev A.V."/>
            <person name="Teixeira M.M."/>
            <person name="Camargo E.P."/>
            <person name="Buck G.A."/>
        </authorList>
    </citation>
    <scope>NUCLEOTIDE SEQUENCE [LARGE SCALE GENOMIC DNA]</scope>
    <source>
        <strain evidence="9 10">TCC079E</strain>
    </source>
</reference>
<dbReference type="CDD" id="cd10281">
    <property type="entry name" value="Nape_like_AP-endo"/>
    <property type="match status" value="1"/>
</dbReference>
<dbReference type="SUPFAM" id="SSF56219">
    <property type="entry name" value="DNase I-like"/>
    <property type="match status" value="1"/>
</dbReference>
<feature type="active site" description="Proton donor/acceptor" evidence="5">
    <location>
        <position position="153"/>
    </location>
</feature>
<dbReference type="GO" id="GO:0006284">
    <property type="term" value="P:base-excision repair"/>
    <property type="evidence" value="ECO:0007669"/>
    <property type="project" value="TreeGrafter"/>
</dbReference>
<dbReference type="HOGENOM" id="CLU_027539_3_0_4"/>
<feature type="site" description="Important for catalytic activity" evidence="7">
    <location>
        <position position="225"/>
    </location>
</feature>
<comment type="cofactor">
    <cofactor evidence="6">
        <name>Mg(2+)</name>
        <dbReference type="ChEBI" id="CHEBI:18420"/>
    </cofactor>
    <cofactor evidence="6">
        <name>Mn(2+)</name>
        <dbReference type="ChEBI" id="CHEBI:29035"/>
    </cofactor>
    <text evidence="6">Probably binds two magnesium or manganese ions per subunit.</text>
</comment>
<dbReference type="InterPro" id="IPR036691">
    <property type="entry name" value="Endo/exonu/phosph_ase_sf"/>
</dbReference>
<comment type="similarity">
    <text evidence="1">Belongs to the DNA repair enzymes AP/ExoA family.</text>
</comment>
<dbReference type="GO" id="GO:0008081">
    <property type="term" value="F:phosphoric diester hydrolase activity"/>
    <property type="evidence" value="ECO:0007669"/>
    <property type="project" value="TreeGrafter"/>
</dbReference>
<keyword evidence="4 6" id="KW-0460">Magnesium</keyword>
<dbReference type="EC" id="3.1.11.2" evidence="9"/>
<dbReference type="InterPro" id="IPR004808">
    <property type="entry name" value="AP_endonuc_1"/>
</dbReference>
<evidence type="ECO:0000256" key="7">
    <source>
        <dbReference type="PIRSR" id="PIRSR604808-3"/>
    </source>
</evidence>
<feature type="site" description="Interaction with DNA substrate" evidence="7">
    <location>
        <position position="251"/>
    </location>
</feature>
<dbReference type="GO" id="GO:0008311">
    <property type="term" value="F:double-stranded DNA 3'-5' DNA exonuclease activity"/>
    <property type="evidence" value="ECO:0007669"/>
    <property type="project" value="UniProtKB-EC"/>
</dbReference>
<feature type="active site" evidence="5">
    <location>
        <position position="109"/>
    </location>
</feature>
<dbReference type="RefSeq" id="WP_015396631.1">
    <property type="nucleotide sequence ID" value="NC_020294.1"/>
</dbReference>
<dbReference type="AlphaFoldDB" id="M1M4V9"/>
<evidence type="ECO:0000256" key="1">
    <source>
        <dbReference type="ARBA" id="ARBA00007092"/>
    </source>
</evidence>
<evidence type="ECO:0000313" key="9">
    <source>
        <dbReference type="EMBL" id="AGF47220.1"/>
    </source>
</evidence>
<evidence type="ECO:0000256" key="3">
    <source>
        <dbReference type="ARBA" id="ARBA00022801"/>
    </source>
</evidence>
<sequence>MLKITSINVNGIRSAFKKNFNNWLATNNSDVICLQEIRISNNEITNTLLNPIPFYGHFYSAEKRGYSGVGIYTKKEPNKITNGLGVKEFDSEARIMRADWDSFSIINAYFPSGSSGEHRQLAKMRFLNEFELYIQDIIHDFQRNKKHFFICGDLNIAHDKIDIKNWKNNINKPGFLPEERNWLTKILKEYKLVDVFRKINPTLEEYTWWSNRANSRERNIGWRIDYQITTTETANLAKTHSIYRIDKFSDHAPLTIDYDINV</sequence>
<feature type="binding site" evidence="6">
    <location>
        <position position="36"/>
    </location>
    <ligand>
        <name>Mg(2+)</name>
        <dbReference type="ChEBI" id="CHEBI:18420"/>
        <label>1</label>
    </ligand>
</feature>
<keyword evidence="6" id="KW-0464">Manganese</keyword>
<dbReference type="EMBL" id="CP003803">
    <property type="protein sequence ID" value="AGF47220.1"/>
    <property type="molecule type" value="Genomic_DNA"/>
</dbReference>
<feature type="binding site" evidence="6">
    <location>
        <position position="153"/>
    </location>
    <ligand>
        <name>Mg(2+)</name>
        <dbReference type="ChEBI" id="CHEBI:18420"/>
        <label>1</label>
    </ligand>
</feature>
<dbReference type="PATRIC" id="fig|1208919.3.peg.665"/>
<feature type="site" description="Transition state stabilizer" evidence="7">
    <location>
        <position position="155"/>
    </location>
</feature>
<evidence type="ECO:0000256" key="4">
    <source>
        <dbReference type="ARBA" id="ARBA00022842"/>
    </source>
</evidence>
<evidence type="ECO:0000256" key="2">
    <source>
        <dbReference type="ARBA" id="ARBA00022723"/>
    </source>
</evidence>
<protein>
    <submittedName>
        <fullName evidence="9">Exodeoxyribonuclease III</fullName>
        <ecNumber evidence="9">3.1.11.2</ecNumber>
    </submittedName>
</protein>
<evidence type="ECO:0000259" key="8">
    <source>
        <dbReference type="Pfam" id="PF03372"/>
    </source>
</evidence>
<dbReference type="STRING" id="1208919.CDSE_0108"/>
<keyword evidence="10" id="KW-1185">Reference proteome</keyword>
<name>M1M4V9_9PROT</name>
<dbReference type="OrthoDB" id="9803914at2"/>
<dbReference type="NCBIfam" id="TIGR00633">
    <property type="entry name" value="xth"/>
    <property type="match status" value="1"/>
</dbReference>
<dbReference type="Gene3D" id="3.60.10.10">
    <property type="entry name" value="Endonuclease/exonuclease/phosphatase"/>
    <property type="match status" value="1"/>
</dbReference>
<dbReference type="GO" id="GO:0046872">
    <property type="term" value="F:metal ion binding"/>
    <property type="evidence" value="ECO:0007669"/>
    <property type="project" value="UniProtKB-KW"/>
</dbReference>
<dbReference type="eggNOG" id="COG0708">
    <property type="taxonomic scope" value="Bacteria"/>
</dbReference>
<organism evidence="9 10">
    <name type="scientific">Candidatus Kinetoplastidibacterium desouzai TCC079E</name>
    <dbReference type="NCBI Taxonomy" id="1208919"/>
    <lineage>
        <taxon>Bacteria</taxon>
        <taxon>Pseudomonadati</taxon>
        <taxon>Pseudomonadota</taxon>
        <taxon>Betaproteobacteria</taxon>
        <taxon>Candidatus Kinetoplastidibacterium</taxon>
    </lineage>
</organism>
<proteinExistence type="inferred from homology"/>
<dbReference type="InterPro" id="IPR005135">
    <property type="entry name" value="Endo/exonuclease/phosphatase"/>
</dbReference>
<keyword evidence="2 6" id="KW-0479">Metal-binding</keyword>
<dbReference type="NCBIfam" id="TIGR00195">
    <property type="entry name" value="exoDNase_III"/>
    <property type="match status" value="1"/>
</dbReference>
<keyword evidence="3 9" id="KW-0378">Hydrolase</keyword>
<feature type="binding site" evidence="6">
    <location>
        <position position="155"/>
    </location>
    <ligand>
        <name>Mg(2+)</name>
        <dbReference type="ChEBI" id="CHEBI:18420"/>
        <label>1</label>
    </ligand>
</feature>
<feature type="active site" description="Proton acceptor" evidence="5">
    <location>
        <position position="251"/>
    </location>
</feature>
<dbReference type="PROSITE" id="PS51435">
    <property type="entry name" value="AP_NUCLEASE_F1_4"/>
    <property type="match status" value="1"/>
</dbReference>
<dbReference type="PANTHER" id="PTHR22748:SF6">
    <property type="entry name" value="DNA-(APURINIC OR APYRIMIDINIC SITE) ENDONUCLEASE"/>
    <property type="match status" value="1"/>
</dbReference>
<dbReference type="Proteomes" id="UP000011547">
    <property type="component" value="Chromosome"/>
</dbReference>
<feature type="binding site" evidence="6">
    <location>
        <position position="8"/>
    </location>
    <ligand>
        <name>Mg(2+)</name>
        <dbReference type="ChEBI" id="CHEBI:18420"/>
        <label>1</label>
    </ligand>
</feature>